<gene>
    <name evidence="8" type="ORF">AA0119_g13374</name>
</gene>
<dbReference type="InterPro" id="IPR017972">
    <property type="entry name" value="Cyt_P450_CS"/>
</dbReference>
<feature type="chain" id="PRO_5045777683" description="Cytochrome P450 monooxygenase" evidence="7">
    <location>
        <begin position="24"/>
        <end position="447"/>
    </location>
</feature>
<evidence type="ECO:0000256" key="2">
    <source>
        <dbReference type="ARBA" id="ARBA00010617"/>
    </source>
</evidence>
<sequence>MGFLTLLELIKWLLGMLLIGASCQCVYNIYLHPLRHYPGPKLAAATGLYHWYWTLAGRIHRQLHKLHRQHGEVVRIGPDRLSFIAPEAWKDIYGPGTTSHKENKKDGRFYAPTPNGRRAMISLLDSQHHASVRRVFQPAFSDRSLRALEPVINKHVKRLMHTNLRQLARADEPFDLVHLLNCAIFDIMGDLMLSESFGMLEQSAYVEWIETLLVALRYESVGQFLLEYATLGKLLSFLMPPSARRKREQHVQYTAQRVNKRQQKSEATKRDIWGFLAAHENAEMLDIEDKHANASLFMVAGLSYLNACLSEALRLYPPVPLGNPRVTPADGNVICGHAVPGHTRVYVSTWAAYHSASNFGDADSFMPERWLPDSGYDSDRKEASKPFSYGPRNCIGKSMAYHNIRIIIARILWNYDLLAAAESDGWMKQECFPLWDKKPLMVRVMLR</sequence>
<reference evidence="9" key="1">
    <citation type="journal article" date="2019" name="bioRxiv">
        <title>Genomics, evolutionary history and diagnostics of the Alternaria alternata species group including apple and Asian pear pathotypes.</title>
        <authorList>
            <person name="Armitage A.D."/>
            <person name="Cockerton H.M."/>
            <person name="Sreenivasaprasad S."/>
            <person name="Woodhall J.W."/>
            <person name="Lane C.R."/>
            <person name="Harrison R.J."/>
            <person name="Clarkson J.P."/>
        </authorList>
    </citation>
    <scope>NUCLEOTIDE SEQUENCE [LARGE SCALE GENOMIC DNA]</scope>
    <source>
        <strain evidence="9">FERA 635</strain>
    </source>
</reference>
<dbReference type="PANTHER" id="PTHR24305:SF210">
    <property type="entry name" value="CYTOCHROME P450 MONOOXYGENASE ASQL-RELATED"/>
    <property type="match status" value="1"/>
</dbReference>
<dbReference type="PRINTS" id="PR00385">
    <property type="entry name" value="P450"/>
</dbReference>
<dbReference type="PRINTS" id="PR00463">
    <property type="entry name" value="EP450I"/>
</dbReference>
<name>A0ABY0FNT9_9PLEO</name>
<dbReference type="InterPro" id="IPR050121">
    <property type="entry name" value="Cytochrome_P450_monoxygenase"/>
</dbReference>
<evidence type="ECO:0000313" key="8">
    <source>
        <dbReference type="EMBL" id="RYN82606.1"/>
    </source>
</evidence>
<dbReference type="SUPFAM" id="SSF48264">
    <property type="entry name" value="Cytochrome P450"/>
    <property type="match status" value="1"/>
</dbReference>
<keyword evidence="3 6" id="KW-0349">Heme</keyword>
<keyword evidence="4 6" id="KW-0479">Metal-binding</keyword>
<evidence type="ECO:0008006" key="10">
    <source>
        <dbReference type="Google" id="ProtNLM"/>
    </source>
</evidence>
<keyword evidence="6" id="KW-0503">Monooxygenase</keyword>
<keyword evidence="6" id="KW-0560">Oxidoreductase</keyword>
<dbReference type="CDD" id="cd11058">
    <property type="entry name" value="CYP60B-like"/>
    <property type="match status" value="1"/>
</dbReference>
<protein>
    <recommendedName>
        <fullName evidence="10">Cytochrome P450 monooxygenase</fullName>
    </recommendedName>
</protein>
<comment type="caution">
    <text evidence="8">The sequence shown here is derived from an EMBL/GenBank/DDBJ whole genome shotgun (WGS) entry which is preliminary data.</text>
</comment>
<accession>A0ABY0FNT9</accession>
<dbReference type="Proteomes" id="UP000293195">
    <property type="component" value="Unassembled WGS sequence"/>
</dbReference>
<proteinExistence type="inferred from homology"/>
<organism evidence="8 9">
    <name type="scientific">Alternaria tenuissima</name>
    <dbReference type="NCBI Taxonomy" id="119927"/>
    <lineage>
        <taxon>Eukaryota</taxon>
        <taxon>Fungi</taxon>
        <taxon>Dikarya</taxon>
        <taxon>Ascomycota</taxon>
        <taxon>Pezizomycotina</taxon>
        <taxon>Dothideomycetes</taxon>
        <taxon>Pleosporomycetidae</taxon>
        <taxon>Pleosporales</taxon>
        <taxon>Pleosporineae</taxon>
        <taxon>Pleosporaceae</taxon>
        <taxon>Alternaria</taxon>
        <taxon>Alternaria sect. Alternaria</taxon>
        <taxon>Alternaria alternata complex</taxon>
    </lineage>
</organism>
<evidence type="ECO:0000256" key="7">
    <source>
        <dbReference type="SAM" id="SignalP"/>
    </source>
</evidence>
<dbReference type="Pfam" id="PF00067">
    <property type="entry name" value="p450"/>
    <property type="match status" value="1"/>
</dbReference>
<comment type="similarity">
    <text evidence="2 6">Belongs to the cytochrome P450 family.</text>
</comment>
<comment type="cofactor">
    <cofactor evidence="1">
        <name>heme</name>
        <dbReference type="ChEBI" id="CHEBI:30413"/>
    </cofactor>
</comment>
<dbReference type="InterPro" id="IPR001128">
    <property type="entry name" value="Cyt_P450"/>
</dbReference>
<feature type="signal peptide" evidence="7">
    <location>
        <begin position="1"/>
        <end position="23"/>
    </location>
</feature>
<dbReference type="Gene3D" id="1.10.630.10">
    <property type="entry name" value="Cytochrome P450"/>
    <property type="match status" value="2"/>
</dbReference>
<evidence type="ECO:0000256" key="1">
    <source>
        <dbReference type="ARBA" id="ARBA00001971"/>
    </source>
</evidence>
<dbReference type="PROSITE" id="PS00086">
    <property type="entry name" value="CYTOCHROME_P450"/>
    <property type="match status" value="1"/>
</dbReference>
<evidence type="ECO:0000256" key="6">
    <source>
        <dbReference type="RuleBase" id="RU000461"/>
    </source>
</evidence>
<keyword evidence="5 6" id="KW-0408">Iron</keyword>
<evidence type="ECO:0000313" key="9">
    <source>
        <dbReference type="Proteomes" id="UP000293195"/>
    </source>
</evidence>
<evidence type="ECO:0000256" key="3">
    <source>
        <dbReference type="ARBA" id="ARBA00022617"/>
    </source>
</evidence>
<dbReference type="InterPro" id="IPR036396">
    <property type="entry name" value="Cyt_P450_sf"/>
</dbReference>
<dbReference type="PANTHER" id="PTHR24305">
    <property type="entry name" value="CYTOCHROME P450"/>
    <property type="match status" value="1"/>
</dbReference>
<dbReference type="EMBL" id="PDXF01000224">
    <property type="protein sequence ID" value="RYN82606.1"/>
    <property type="molecule type" value="Genomic_DNA"/>
</dbReference>
<keyword evidence="7" id="KW-0732">Signal</keyword>
<evidence type="ECO:0000256" key="5">
    <source>
        <dbReference type="ARBA" id="ARBA00023004"/>
    </source>
</evidence>
<evidence type="ECO:0000256" key="4">
    <source>
        <dbReference type="ARBA" id="ARBA00022723"/>
    </source>
</evidence>
<dbReference type="InterPro" id="IPR002401">
    <property type="entry name" value="Cyt_P450_E_grp-I"/>
</dbReference>
<keyword evidence="9" id="KW-1185">Reference proteome</keyword>